<dbReference type="CDD" id="cd02440">
    <property type="entry name" value="AdoMet_MTases"/>
    <property type="match status" value="1"/>
</dbReference>
<gene>
    <name evidence="2" type="ORF">MM415A00788_0006</name>
</gene>
<dbReference type="InterPro" id="IPR013216">
    <property type="entry name" value="Methyltransf_11"/>
</dbReference>
<dbReference type="AlphaFoldDB" id="A0A6M3KDJ6"/>
<evidence type="ECO:0000313" key="2">
    <source>
        <dbReference type="EMBL" id="QJA80019.1"/>
    </source>
</evidence>
<keyword evidence="2" id="KW-0808">Transferase</keyword>
<keyword evidence="2" id="KW-0489">Methyltransferase</keyword>
<feature type="domain" description="Methyltransferase type 11" evidence="1">
    <location>
        <begin position="49"/>
        <end position="151"/>
    </location>
</feature>
<dbReference type="Pfam" id="PF08241">
    <property type="entry name" value="Methyltransf_11"/>
    <property type="match status" value="1"/>
</dbReference>
<dbReference type="SUPFAM" id="SSF53335">
    <property type="entry name" value="S-adenosyl-L-methionine-dependent methyltransferases"/>
    <property type="match status" value="1"/>
</dbReference>
<dbReference type="GO" id="GO:0008757">
    <property type="term" value="F:S-adenosylmethionine-dependent methyltransferase activity"/>
    <property type="evidence" value="ECO:0007669"/>
    <property type="project" value="InterPro"/>
</dbReference>
<dbReference type="PANTHER" id="PTHR37886">
    <property type="entry name" value="S-ADENOSYL-L-METHIONINE-DEPENDENT METHYLTRANSFERASES SUPERFAMILY PROTEIN"/>
    <property type="match status" value="1"/>
</dbReference>
<evidence type="ECO:0000259" key="1">
    <source>
        <dbReference type="Pfam" id="PF08241"/>
    </source>
</evidence>
<dbReference type="InterPro" id="IPR029063">
    <property type="entry name" value="SAM-dependent_MTases_sf"/>
</dbReference>
<reference evidence="2" key="1">
    <citation type="submission" date="2020-03" db="EMBL/GenBank/DDBJ databases">
        <title>The deep terrestrial virosphere.</title>
        <authorList>
            <person name="Holmfeldt K."/>
            <person name="Nilsson E."/>
            <person name="Simone D."/>
            <person name="Lopez-Fernandez M."/>
            <person name="Wu X."/>
            <person name="de Brujin I."/>
            <person name="Lundin D."/>
            <person name="Andersson A."/>
            <person name="Bertilsson S."/>
            <person name="Dopson M."/>
        </authorList>
    </citation>
    <scope>NUCLEOTIDE SEQUENCE</scope>
    <source>
        <strain evidence="2">MM415A00788</strain>
    </source>
</reference>
<accession>A0A6M3KDJ6</accession>
<proteinExistence type="predicted"/>
<dbReference type="EMBL" id="MT142403">
    <property type="protein sequence ID" value="QJA80019.1"/>
    <property type="molecule type" value="Genomic_DNA"/>
</dbReference>
<dbReference type="GO" id="GO:0032259">
    <property type="term" value="P:methylation"/>
    <property type="evidence" value="ECO:0007669"/>
    <property type="project" value="UniProtKB-KW"/>
</dbReference>
<dbReference type="Gene3D" id="3.40.50.150">
    <property type="entry name" value="Vaccinia Virus protein VP39"/>
    <property type="match status" value="1"/>
</dbReference>
<protein>
    <submittedName>
        <fullName evidence="2">Putative methyltransferase</fullName>
    </submittedName>
</protein>
<name>A0A6M3KDJ6_9ZZZZ</name>
<dbReference type="PANTHER" id="PTHR37886:SF1">
    <property type="entry name" value="S-ADENOSYL-L-METHIONINE-DEPENDENT METHYLTRANSFERASES SUPERFAMILY PROTEIN"/>
    <property type="match status" value="1"/>
</dbReference>
<sequence>MAKDILSSIQQHYAMWQERGIAGVSWEKSGLHQFNFLRVHGLQRYHKLLDIGCSCLRGGIHFIDYLDVGHYYGFDKEPELVGFAWEEIKKRNLESKKPTVETVNNFSMEIARDVMFDFMLAQSVFTHIKPNLVRLCFESILPHLKQNGKFFATIHEGDELNISEDRQPWRKTGDEMRQVFYPASYMREIAEYYGMEMTYIGQWASPSDGSNCRFCKRPHPDDTDNQTMLLFTKEVHEL</sequence>
<organism evidence="2">
    <name type="scientific">viral metagenome</name>
    <dbReference type="NCBI Taxonomy" id="1070528"/>
    <lineage>
        <taxon>unclassified sequences</taxon>
        <taxon>metagenomes</taxon>
        <taxon>organismal metagenomes</taxon>
    </lineage>
</organism>